<feature type="domain" description="ISXO2-like transposase" evidence="1">
    <location>
        <begin position="4"/>
        <end position="88"/>
    </location>
</feature>
<dbReference type="EMBL" id="SNRY01006102">
    <property type="protein sequence ID" value="KAA6313348.1"/>
    <property type="molecule type" value="Genomic_DNA"/>
</dbReference>
<feature type="non-terminal residue" evidence="2">
    <location>
        <position position="88"/>
    </location>
</feature>
<name>A0A5J4PXH1_9ZZZZ</name>
<proteinExistence type="predicted"/>
<dbReference type="Pfam" id="PF12762">
    <property type="entry name" value="DDE_Tnp_IS1595"/>
    <property type="match status" value="1"/>
</dbReference>
<gene>
    <name evidence="2" type="ORF">EZS27_035867</name>
</gene>
<evidence type="ECO:0000313" key="2">
    <source>
        <dbReference type="EMBL" id="KAA6313348.1"/>
    </source>
</evidence>
<protein>
    <recommendedName>
        <fullName evidence="1">ISXO2-like transposase domain-containing protein</fullName>
    </recommendedName>
</protein>
<reference evidence="2" key="1">
    <citation type="submission" date="2019-03" db="EMBL/GenBank/DDBJ databases">
        <title>Single cell metagenomics reveals metabolic interactions within the superorganism composed of flagellate Streblomastix strix and complex community of Bacteroidetes bacteria on its surface.</title>
        <authorList>
            <person name="Treitli S.C."/>
            <person name="Kolisko M."/>
            <person name="Husnik F."/>
            <person name="Keeling P."/>
            <person name="Hampl V."/>
        </authorList>
    </citation>
    <scope>NUCLEOTIDE SEQUENCE</scope>
    <source>
        <strain evidence="2">STM</strain>
    </source>
</reference>
<accession>A0A5J4PXH1</accession>
<dbReference type="AlphaFoldDB" id="A0A5J4PXH1"/>
<comment type="caution">
    <text evidence="2">The sequence shown here is derived from an EMBL/GenBank/DDBJ whole genome shotgun (WGS) entry which is preliminary data.</text>
</comment>
<dbReference type="InterPro" id="IPR024445">
    <property type="entry name" value="Tnp_ISXO2-like"/>
</dbReference>
<organism evidence="2">
    <name type="scientific">termite gut metagenome</name>
    <dbReference type="NCBI Taxonomy" id="433724"/>
    <lineage>
        <taxon>unclassified sequences</taxon>
        <taxon>metagenomes</taxon>
        <taxon>organismal metagenomes</taxon>
    </lineage>
</organism>
<evidence type="ECO:0000259" key="1">
    <source>
        <dbReference type="Pfam" id="PF12762"/>
    </source>
</evidence>
<sequence length="88" mass="10196">MVAIHDLKPDTITSMVEKNISKDIIIDSDHSTSYIHLKDIVREHRGQVIPKKETGKFLPWVHIAISNAKRLLLDIHHDIKGEYLQNYL</sequence>